<comment type="caution">
    <text evidence="3">The sequence shown here is derived from an EMBL/GenBank/DDBJ whole genome shotgun (WGS) entry which is preliminary data.</text>
</comment>
<feature type="compositionally biased region" description="Low complexity" evidence="1">
    <location>
        <begin position="218"/>
        <end position="259"/>
    </location>
</feature>
<protein>
    <submittedName>
        <fullName evidence="3">Uncharacterized protein</fullName>
    </submittedName>
</protein>
<sequence>MRGKSQGFIGLGVLGLSIIVVALFVGVITFPGFNGDVRSKAQVMASETVTLSVQQAGDIINEDGSKYDYPPGEKWIGTGETPSASYLGIRFTGATISKGAQVQSAKIEFSVPRDQWIGVEYDIYGDNSVSSAPFSESSKPSSRGLTSIKTSINEDTQWKVGKGYEVDVTGVVGELVGSGERSVISFILRGTGGSWGRKFINNDPRLVITYTPGSGEATSVPTPTNSPSPIVTASPTIRPTVTPRPTTSTSPSPTPTATTMSGMGKCGEPMDRWHAPVYNGCETGHEHGDPPSSWILAAGYNPMFHGHFNTSAAENSIKHTSMKGFSTRMDGVDIYFRTHFASNPQERFGAYHSYEVWTRDASGSVSHWQGWNYSGRPTSNLERFARRSENGDPGVRPIILVTDQTSLDQGIGCEQWYASTASWSWDFGITICGSTTVYQRNLEQTAADAFNQSIWRLTGDLGLTRRLEAAWYGPNSQYSPNRGNPPKDRAFWTTQFGRIVSGPNDPICTGTSVGLDGVTYNNVCLEQYIASTMTSVEFPGNAVQKTFSGTGVMVPN</sequence>
<dbReference type="AlphaFoldDB" id="A0A1F7YZA1"/>
<evidence type="ECO:0000256" key="1">
    <source>
        <dbReference type="SAM" id="MobiDB-lite"/>
    </source>
</evidence>
<feature type="region of interest" description="Disordered" evidence="1">
    <location>
        <begin position="215"/>
        <end position="262"/>
    </location>
</feature>
<feature type="transmembrane region" description="Helical" evidence="2">
    <location>
        <begin position="7"/>
        <end position="30"/>
    </location>
</feature>
<evidence type="ECO:0000313" key="3">
    <source>
        <dbReference type="EMBL" id="OGM32514.1"/>
    </source>
</evidence>
<evidence type="ECO:0000256" key="2">
    <source>
        <dbReference type="SAM" id="Phobius"/>
    </source>
</evidence>
<reference evidence="3 4" key="1">
    <citation type="journal article" date="2016" name="Nat. Commun.">
        <title>Thousands of microbial genomes shed light on interconnected biogeochemical processes in an aquifer system.</title>
        <authorList>
            <person name="Anantharaman K."/>
            <person name="Brown C.T."/>
            <person name="Hug L.A."/>
            <person name="Sharon I."/>
            <person name="Castelle C.J."/>
            <person name="Probst A.J."/>
            <person name="Thomas B.C."/>
            <person name="Singh A."/>
            <person name="Wilkins M.J."/>
            <person name="Karaoz U."/>
            <person name="Brodie E.L."/>
            <person name="Williams K.H."/>
            <person name="Hubbard S.S."/>
            <person name="Banfield J.F."/>
        </authorList>
    </citation>
    <scope>NUCLEOTIDE SEQUENCE [LARGE SCALE GENOMIC DNA]</scope>
</reference>
<keyword evidence="2" id="KW-0812">Transmembrane</keyword>
<keyword evidence="2" id="KW-1133">Transmembrane helix</keyword>
<proteinExistence type="predicted"/>
<dbReference type="EMBL" id="MGGP01000014">
    <property type="protein sequence ID" value="OGM32514.1"/>
    <property type="molecule type" value="Genomic_DNA"/>
</dbReference>
<name>A0A1F7YZA1_9BACT</name>
<gene>
    <name evidence="3" type="ORF">A2803_03565</name>
</gene>
<keyword evidence="2" id="KW-0472">Membrane</keyword>
<evidence type="ECO:0000313" key="4">
    <source>
        <dbReference type="Proteomes" id="UP000178870"/>
    </source>
</evidence>
<dbReference type="Proteomes" id="UP000178870">
    <property type="component" value="Unassembled WGS sequence"/>
</dbReference>
<accession>A0A1F7YZA1</accession>
<organism evidence="3 4">
    <name type="scientific">Candidatus Woesebacteria bacterium RIFCSPHIGHO2_01_FULL_44_21</name>
    <dbReference type="NCBI Taxonomy" id="1802503"/>
    <lineage>
        <taxon>Bacteria</taxon>
        <taxon>Candidatus Woeseibacteriota</taxon>
    </lineage>
</organism>